<dbReference type="Proteomes" id="UP000192566">
    <property type="component" value="Unassembled WGS sequence"/>
</dbReference>
<dbReference type="RefSeq" id="WP_083073121.1">
    <property type="nucleotide sequence ID" value="NZ_AP022615.1"/>
</dbReference>
<dbReference type="Pfam" id="PF02661">
    <property type="entry name" value="Fic"/>
    <property type="match status" value="1"/>
</dbReference>
<dbReference type="OrthoDB" id="9813719at2"/>
<gene>
    <name evidence="1" type="ORF">BST25_06085</name>
</gene>
<name>A0A1X0DT78_MYCHE</name>
<organism evidence="1 2">
    <name type="scientific">Mycobacterium heidelbergense</name>
    <dbReference type="NCBI Taxonomy" id="53376"/>
    <lineage>
        <taxon>Bacteria</taxon>
        <taxon>Bacillati</taxon>
        <taxon>Actinomycetota</taxon>
        <taxon>Actinomycetes</taxon>
        <taxon>Mycobacteriales</taxon>
        <taxon>Mycobacteriaceae</taxon>
        <taxon>Mycobacterium</taxon>
        <taxon>Mycobacterium simiae complex</taxon>
    </lineage>
</organism>
<dbReference type="EMBL" id="MVHR01000006">
    <property type="protein sequence ID" value="ORA75060.1"/>
    <property type="molecule type" value="Genomic_DNA"/>
</dbReference>
<evidence type="ECO:0000313" key="2">
    <source>
        <dbReference type="Proteomes" id="UP000192566"/>
    </source>
</evidence>
<dbReference type="Gene3D" id="1.10.3290.10">
    <property type="entry name" value="Fido-like domain"/>
    <property type="match status" value="1"/>
</dbReference>
<dbReference type="InterPro" id="IPR003812">
    <property type="entry name" value="Fido"/>
</dbReference>
<keyword evidence="2" id="KW-1185">Reference proteome</keyword>
<sequence length="208" mass="23608">MSLTPGYGETPLPDDELEALLPRIAELLGKPITKAAVYDLEQGVQEQVAEELLTAVLDGAVGLDELLQDFFLRDLHARLFSDIWTWGGLLRRRELSIGVAPEQIAVELRNSLDTIRYRWQHTTDWTSRALGIAVHAETVRIHPFTDGNGRATRLLSDLVFTAGQDSDQVLQYDWNVDKKRYIALLREYDGHRDVRELADFITVRAIEP</sequence>
<accession>A0A1X0DT78</accession>
<dbReference type="InterPro" id="IPR036597">
    <property type="entry name" value="Fido-like_dom_sf"/>
</dbReference>
<dbReference type="STRING" id="53376.BST25_06085"/>
<dbReference type="PANTHER" id="PTHR13504:SF38">
    <property type="entry name" value="FIDO DOMAIN-CONTAINING PROTEIN"/>
    <property type="match status" value="1"/>
</dbReference>
<comment type="caution">
    <text evidence="1">The sequence shown here is derived from an EMBL/GenBank/DDBJ whole genome shotgun (WGS) entry which is preliminary data.</text>
</comment>
<dbReference type="InterPro" id="IPR040198">
    <property type="entry name" value="Fido_containing"/>
</dbReference>
<dbReference type="SUPFAM" id="SSF140931">
    <property type="entry name" value="Fic-like"/>
    <property type="match status" value="1"/>
</dbReference>
<dbReference type="PANTHER" id="PTHR13504">
    <property type="entry name" value="FIDO DOMAIN-CONTAINING PROTEIN DDB_G0283145"/>
    <property type="match status" value="1"/>
</dbReference>
<proteinExistence type="predicted"/>
<protein>
    <submittedName>
        <fullName evidence="1">Cell filamentation protein Fic</fullName>
    </submittedName>
</protein>
<reference evidence="1 2" key="1">
    <citation type="submission" date="2017-02" db="EMBL/GenBank/DDBJ databases">
        <title>The new phylogeny of genus Mycobacterium.</title>
        <authorList>
            <person name="Tortoli E."/>
            <person name="Trovato A."/>
            <person name="Cirillo D.M."/>
        </authorList>
    </citation>
    <scope>NUCLEOTIDE SEQUENCE [LARGE SCALE GENOMIC DNA]</scope>
    <source>
        <strain evidence="1 2">DSM 44471</strain>
    </source>
</reference>
<evidence type="ECO:0000313" key="1">
    <source>
        <dbReference type="EMBL" id="ORA75060.1"/>
    </source>
</evidence>
<dbReference type="AlphaFoldDB" id="A0A1X0DT78"/>
<dbReference type="PROSITE" id="PS51459">
    <property type="entry name" value="FIDO"/>
    <property type="match status" value="1"/>
</dbReference>